<accession>A0A1H4GET0</accession>
<dbReference type="Proteomes" id="UP000183040">
    <property type="component" value="Unassembled WGS sequence"/>
</dbReference>
<proteinExistence type="predicted"/>
<evidence type="ECO:0000313" key="3">
    <source>
        <dbReference type="Proteomes" id="UP000183040"/>
    </source>
</evidence>
<protein>
    <submittedName>
        <fullName evidence="2">Resolvase, N terminal domain</fullName>
    </submittedName>
</protein>
<dbReference type="Pfam" id="PF00239">
    <property type="entry name" value="Resolvase"/>
    <property type="match status" value="1"/>
</dbReference>
<sequence>MIKYKIKLIYLHCQQETNNVMAKIGYIFNAAHQEGLDCDRAWMKEYGCIQIIEEATDHEALRPQWKQLMANLDRGDELVISKFSNAVRGSRELSTLIEYCRVKVVRIVSINDKIDSKGILFPETTAAQVLEIVGALPEEVIALRRASAHQIQLQKSIKVPSSIQGQSRDEREKTIVAMYNNGHSIDDIWNISGFRSKSSVFRILNKYGVKLNRGKFSGPLGKRKSKEEPSEE</sequence>
<reference evidence="2 3" key="1">
    <citation type="submission" date="2016-10" db="EMBL/GenBank/DDBJ databases">
        <authorList>
            <person name="de Groot N.N."/>
        </authorList>
    </citation>
    <scope>NUCLEOTIDE SEQUENCE [LARGE SCALE GENOMIC DNA]</scope>
    <source>
        <strain evidence="2 3">NLAE-zl-G339</strain>
    </source>
</reference>
<dbReference type="SUPFAM" id="SSF53041">
    <property type="entry name" value="Resolvase-like"/>
    <property type="match status" value="1"/>
</dbReference>
<dbReference type="SMART" id="SM00857">
    <property type="entry name" value="Resolvase"/>
    <property type="match status" value="1"/>
</dbReference>
<dbReference type="GO" id="GO:0000150">
    <property type="term" value="F:DNA strand exchange activity"/>
    <property type="evidence" value="ECO:0007669"/>
    <property type="project" value="InterPro"/>
</dbReference>
<dbReference type="Gene3D" id="1.10.10.60">
    <property type="entry name" value="Homeodomain-like"/>
    <property type="match status" value="1"/>
</dbReference>
<dbReference type="InterPro" id="IPR006119">
    <property type="entry name" value="Resolv_N"/>
</dbReference>
<feature type="domain" description="Resolvase/invertase-type recombinase catalytic" evidence="1">
    <location>
        <begin position="23"/>
        <end position="158"/>
    </location>
</feature>
<evidence type="ECO:0000259" key="1">
    <source>
        <dbReference type="SMART" id="SM00857"/>
    </source>
</evidence>
<name>A0A1H4GET0_9BACE</name>
<evidence type="ECO:0000313" key="2">
    <source>
        <dbReference type="EMBL" id="SEB07388.1"/>
    </source>
</evidence>
<dbReference type="InterPro" id="IPR036162">
    <property type="entry name" value="Resolvase-like_N_sf"/>
</dbReference>
<dbReference type="EMBL" id="FNRP01000028">
    <property type="protein sequence ID" value="SEB07388.1"/>
    <property type="molecule type" value="Genomic_DNA"/>
</dbReference>
<dbReference type="Gene3D" id="3.40.50.1390">
    <property type="entry name" value="Resolvase, N-terminal catalytic domain"/>
    <property type="match status" value="1"/>
</dbReference>
<gene>
    <name evidence="2" type="ORF">SAMN04487924_12820</name>
</gene>
<organism evidence="2 3">
    <name type="scientific">Bacteroides xylanisolvens</name>
    <dbReference type="NCBI Taxonomy" id="371601"/>
    <lineage>
        <taxon>Bacteria</taxon>
        <taxon>Pseudomonadati</taxon>
        <taxon>Bacteroidota</taxon>
        <taxon>Bacteroidia</taxon>
        <taxon>Bacteroidales</taxon>
        <taxon>Bacteroidaceae</taxon>
        <taxon>Bacteroides</taxon>
    </lineage>
</organism>
<dbReference type="AlphaFoldDB" id="A0A1H4GET0"/>
<dbReference type="GO" id="GO:0003677">
    <property type="term" value="F:DNA binding"/>
    <property type="evidence" value="ECO:0007669"/>
    <property type="project" value="InterPro"/>
</dbReference>